<gene>
    <name evidence="3" type="ORF">BWK73_06215</name>
</gene>
<comment type="caution">
    <text evidence="3">The sequence shown here is derived from an EMBL/GenBank/DDBJ whole genome shotgun (WGS) entry which is preliminary data.</text>
</comment>
<dbReference type="PANTHER" id="PTHR30469:SF15">
    <property type="entry name" value="HLYD FAMILY OF SECRETION PROTEINS"/>
    <property type="match status" value="1"/>
</dbReference>
<evidence type="ECO:0000259" key="2">
    <source>
        <dbReference type="Pfam" id="PF25967"/>
    </source>
</evidence>
<dbReference type="Gene3D" id="1.10.287.470">
    <property type="entry name" value="Helix hairpin bin"/>
    <property type="match status" value="1"/>
</dbReference>
<comment type="similarity">
    <text evidence="1">Belongs to the membrane fusion protein (MFP) (TC 8.A.1) family.</text>
</comment>
<dbReference type="SUPFAM" id="SSF111369">
    <property type="entry name" value="HlyD-like secretion proteins"/>
    <property type="match status" value="2"/>
</dbReference>
<dbReference type="Proteomes" id="UP000192491">
    <property type="component" value="Unassembled WGS sequence"/>
</dbReference>
<reference evidence="3 4" key="1">
    <citation type="submission" date="2017-01" db="EMBL/GenBank/DDBJ databases">
        <title>Novel large sulfur bacteria in the metagenomes of groundwater-fed chemosynthetic microbial mats in the Lake Huron basin.</title>
        <authorList>
            <person name="Sharrar A.M."/>
            <person name="Flood B.E."/>
            <person name="Bailey J.V."/>
            <person name="Jones D.S."/>
            <person name="Biddanda B."/>
            <person name="Ruberg S.A."/>
            <person name="Marcus D.N."/>
            <person name="Dick G.J."/>
        </authorList>
    </citation>
    <scope>NUCLEOTIDE SEQUENCE [LARGE SCALE GENOMIC DNA]</scope>
    <source>
        <strain evidence="3">A8</strain>
    </source>
</reference>
<dbReference type="Gene3D" id="2.40.420.20">
    <property type="match status" value="1"/>
</dbReference>
<organism evidence="3 4">
    <name type="scientific">Thiothrix lacustris</name>
    <dbReference type="NCBI Taxonomy" id="525917"/>
    <lineage>
        <taxon>Bacteria</taxon>
        <taxon>Pseudomonadati</taxon>
        <taxon>Pseudomonadota</taxon>
        <taxon>Gammaproteobacteria</taxon>
        <taxon>Thiotrichales</taxon>
        <taxon>Thiotrichaceae</taxon>
        <taxon>Thiothrix</taxon>
    </lineage>
</organism>
<evidence type="ECO:0000313" key="4">
    <source>
        <dbReference type="Proteomes" id="UP000192491"/>
    </source>
</evidence>
<evidence type="ECO:0000313" key="3">
    <source>
        <dbReference type="EMBL" id="OQX15662.1"/>
    </source>
</evidence>
<dbReference type="GO" id="GO:1990281">
    <property type="term" value="C:efflux pump complex"/>
    <property type="evidence" value="ECO:0007669"/>
    <property type="project" value="TreeGrafter"/>
</dbReference>
<dbReference type="AlphaFoldDB" id="A0A1Y1QWU4"/>
<dbReference type="InterPro" id="IPR006143">
    <property type="entry name" value="RND_pump_MFP"/>
</dbReference>
<dbReference type="PANTHER" id="PTHR30469">
    <property type="entry name" value="MULTIDRUG RESISTANCE PROTEIN MDTA"/>
    <property type="match status" value="1"/>
</dbReference>
<accession>A0A1Y1QWU4</accession>
<dbReference type="Pfam" id="PF25967">
    <property type="entry name" value="RND-MFP_C"/>
    <property type="match status" value="1"/>
</dbReference>
<dbReference type="InterPro" id="IPR058627">
    <property type="entry name" value="MdtA-like_C"/>
</dbReference>
<evidence type="ECO:0000256" key="1">
    <source>
        <dbReference type="ARBA" id="ARBA00009477"/>
    </source>
</evidence>
<proteinExistence type="inferred from homology"/>
<protein>
    <submittedName>
        <fullName evidence="3">Efflux transporter periplasmic adaptor subunit</fullName>
    </submittedName>
</protein>
<dbReference type="NCBIfam" id="TIGR01730">
    <property type="entry name" value="RND_mfp"/>
    <property type="match status" value="1"/>
</dbReference>
<dbReference type="GO" id="GO:0015562">
    <property type="term" value="F:efflux transmembrane transporter activity"/>
    <property type="evidence" value="ECO:0007669"/>
    <property type="project" value="TreeGrafter"/>
</dbReference>
<dbReference type="EMBL" id="MTEJ01000012">
    <property type="protein sequence ID" value="OQX15662.1"/>
    <property type="molecule type" value="Genomic_DNA"/>
</dbReference>
<sequence>MTLDAIVSPRLFRGSREGASANNAVDNFLFVPSKSYRFEGIKSLMRITTNTLRLLLLVLGIVSEMLVVAQAAEIVRVEAVTSLSTSVLGSTVIPYREVTLSAQVPGAVKFVSGEAGSGFNQGEVIVRIDESQLTAKRNAVVAQVAIAQAAVQNSQAQYTRELISPRSKDIGAMPGFGLPAMFDLAMVRPFADSMLGNYDSDMGRYSDLMSSATGVSQAQSNLQQVMSQLQEIDAALVNTKSVAPFEGIVLEKLVEVGDTVQPGQPLIKFGYVKYKRLQADVPSGLVSNLRVGMIIPAKLDSKTTMMVKLSQIYPIADPSRHTVTVKFDLPVDAVAAPGMYAEVYLPETQAGDAKIVVIPKTALLRGRSLPSVLVVKNDNTSELRLVRLGAEQENGKIEVVSGLSADERVIDKPPATASSGWMPHAE</sequence>
<dbReference type="Gene3D" id="2.40.50.100">
    <property type="match status" value="2"/>
</dbReference>
<name>A0A1Y1QWU4_9GAMM</name>
<feature type="domain" description="Multidrug resistance protein MdtA-like C-terminal permuted SH3" evidence="2">
    <location>
        <begin position="355"/>
        <end position="410"/>
    </location>
</feature>